<dbReference type="SUPFAM" id="SSF57889">
    <property type="entry name" value="Cysteine-rich domain"/>
    <property type="match status" value="1"/>
</dbReference>
<dbReference type="FunFam" id="1.10.510.10:FF:000014">
    <property type="entry name" value="Non-specific serine/threonine protein kinase"/>
    <property type="match status" value="1"/>
</dbReference>
<dbReference type="PROSITE" id="PS00108">
    <property type="entry name" value="PROTEIN_KINASE_ST"/>
    <property type="match status" value="1"/>
</dbReference>
<keyword evidence="14" id="KW-0862">Zinc</keyword>
<evidence type="ECO:0000256" key="17">
    <source>
        <dbReference type="ARBA" id="ARBA00023273"/>
    </source>
</evidence>
<keyword evidence="6" id="KW-0963">Cytoplasm</keyword>
<feature type="compositionally biased region" description="Low complexity" evidence="24">
    <location>
        <begin position="1624"/>
        <end position="1639"/>
    </location>
</feature>
<keyword evidence="13 31" id="KW-0418">Kinase</keyword>
<dbReference type="InterPro" id="IPR031597">
    <property type="entry name" value="KELK"/>
</dbReference>
<feature type="domain" description="PH" evidence="25">
    <location>
        <begin position="1081"/>
        <end position="1200"/>
    </location>
</feature>
<dbReference type="Pfam" id="PF00069">
    <property type="entry name" value="Pkinase"/>
    <property type="match status" value="1"/>
</dbReference>
<dbReference type="SUPFAM" id="SSF50729">
    <property type="entry name" value="PH domain-like"/>
    <property type="match status" value="1"/>
</dbReference>
<dbReference type="SMART" id="SM00036">
    <property type="entry name" value="CNH"/>
    <property type="match status" value="1"/>
</dbReference>
<dbReference type="InterPro" id="IPR008271">
    <property type="entry name" value="Ser/Thr_kinase_AS"/>
</dbReference>
<evidence type="ECO:0000256" key="6">
    <source>
        <dbReference type="ARBA" id="ARBA00022490"/>
    </source>
</evidence>
<comment type="caution">
    <text evidence="31">The sequence shown here is derived from an EMBL/GenBank/DDBJ whole genome shotgun (WGS) entry which is preliminary data.</text>
</comment>
<dbReference type="PROSITE" id="PS50081">
    <property type="entry name" value="ZF_DAG_PE_2"/>
    <property type="match status" value="1"/>
</dbReference>
<dbReference type="Gene3D" id="1.10.510.10">
    <property type="entry name" value="Transferase(Phosphotransferase) domain 1"/>
    <property type="match status" value="1"/>
</dbReference>
<feature type="domain" description="CNH" evidence="29">
    <location>
        <begin position="1226"/>
        <end position="1498"/>
    </location>
</feature>
<evidence type="ECO:0000256" key="1">
    <source>
        <dbReference type="ARBA" id="ARBA00001946"/>
    </source>
</evidence>
<evidence type="ECO:0000256" key="4">
    <source>
        <dbReference type="ARBA" id="ARBA00005719"/>
    </source>
</evidence>
<feature type="domain" description="AGC-kinase C-terminal" evidence="30">
    <location>
        <begin position="344"/>
        <end position="414"/>
    </location>
</feature>
<dbReference type="PROSITE" id="PS00107">
    <property type="entry name" value="PROTEIN_KINASE_ATP"/>
    <property type="match status" value="1"/>
</dbReference>
<dbReference type="SMART" id="SM00220">
    <property type="entry name" value="S_TKc"/>
    <property type="match status" value="1"/>
</dbReference>
<name>A0A7K8U3Q8_OCEOC</name>
<dbReference type="SUPFAM" id="SSF69322">
    <property type="entry name" value="Tricorn protease domain 2"/>
    <property type="match status" value="1"/>
</dbReference>
<keyword evidence="10" id="KW-0479">Metal-binding</keyword>
<dbReference type="FunFam" id="2.30.29.30:FF:000032">
    <property type="entry name" value="Non-specific serine/threonine protein kinase"/>
    <property type="match status" value="1"/>
</dbReference>
<evidence type="ECO:0000256" key="2">
    <source>
        <dbReference type="ARBA" id="ARBA00004496"/>
    </source>
</evidence>
<feature type="compositionally biased region" description="Low complexity" evidence="24">
    <location>
        <begin position="1695"/>
        <end position="1706"/>
    </location>
</feature>
<comment type="cofactor">
    <cofactor evidence="1">
        <name>Mg(2+)</name>
        <dbReference type="ChEBI" id="CHEBI:18420"/>
    </cofactor>
</comment>
<dbReference type="CDD" id="cd01243">
    <property type="entry name" value="PH_MRCK"/>
    <property type="match status" value="1"/>
</dbReference>
<dbReference type="Pfam" id="PF00130">
    <property type="entry name" value="C1_1"/>
    <property type="match status" value="1"/>
</dbReference>
<dbReference type="InterPro" id="IPR002219">
    <property type="entry name" value="PKC_DAG/PE"/>
</dbReference>
<feature type="non-terminal residue" evidence="31">
    <location>
        <position position="1731"/>
    </location>
</feature>
<keyword evidence="11 22" id="KW-0547">Nucleotide-binding</keyword>
<evidence type="ECO:0000256" key="13">
    <source>
        <dbReference type="ARBA" id="ARBA00022777"/>
    </source>
</evidence>
<keyword evidence="32" id="KW-1185">Reference proteome</keyword>
<evidence type="ECO:0000256" key="18">
    <source>
        <dbReference type="ARBA" id="ARBA00047899"/>
    </source>
</evidence>
<dbReference type="Pfam" id="PF00433">
    <property type="entry name" value="Pkinase_C"/>
    <property type="match status" value="1"/>
</dbReference>
<feature type="coiled-coil region" evidence="23">
    <location>
        <begin position="708"/>
        <end position="820"/>
    </location>
</feature>
<dbReference type="InterPro" id="IPR050839">
    <property type="entry name" value="Rho-assoc_Ser/Thr_Kinase"/>
</dbReference>
<evidence type="ECO:0000256" key="7">
    <source>
        <dbReference type="ARBA" id="ARBA00022527"/>
    </source>
</evidence>
<dbReference type="PROSITE" id="PS51285">
    <property type="entry name" value="AGC_KINASE_CTER"/>
    <property type="match status" value="1"/>
</dbReference>
<dbReference type="PROSITE" id="PS50011">
    <property type="entry name" value="PROTEIN_KINASE_DOM"/>
    <property type="match status" value="1"/>
</dbReference>
<dbReference type="SMART" id="SM00133">
    <property type="entry name" value="S_TK_X"/>
    <property type="match status" value="1"/>
</dbReference>
<evidence type="ECO:0000256" key="23">
    <source>
        <dbReference type="SAM" id="Coils"/>
    </source>
</evidence>
<dbReference type="SUPFAM" id="SSF56112">
    <property type="entry name" value="Protein kinase-like (PK-like)"/>
    <property type="match status" value="1"/>
</dbReference>
<dbReference type="InterPro" id="IPR017441">
    <property type="entry name" value="Protein_kinase_ATP_BS"/>
</dbReference>
<evidence type="ECO:0000259" key="27">
    <source>
        <dbReference type="PROSITE" id="PS50081"/>
    </source>
</evidence>
<evidence type="ECO:0000313" key="31">
    <source>
        <dbReference type="EMBL" id="NXF48414.1"/>
    </source>
</evidence>
<dbReference type="Pfam" id="PF25346">
    <property type="entry name" value="PH_MRCK"/>
    <property type="match status" value="1"/>
</dbReference>
<evidence type="ECO:0000256" key="10">
    <source>
        <dbReference type="ARBA" id="ARBA00022723"/>
    </source>
</evidence>
<dbReference type="InterPro" id="IPR000095">
    <property type="entry name" value="CRIB_dom"/>
</dbReference>
<feature type="region of interest" description="Disordered" evidence="24">
    <location>
        <begin position="662"/>
        <end position="683"/>
    </location>
</feature>
<dbReference type="PROSITE" id="PS50108">
    <property type="entry name" value="CRIB"/>
    <property type="match status" value="1"/>
</dbReference>
<evidence type="ECO:0000256" key="15">
    <source>
        <dbReference type="ARBA" id="ARBA00022840"/>
    </source>
</evidence>
<dbReference type="Pfam" id="PF00780">
    <property type="entry name" value="CNH"/>
    <property type="match status" value="1"/>
</dbReference>
<dbReference type="FunFam" id="3.30.60.20:FF:000005">
    <property type="entry name" value="Non-specific serine/threonine protein kinase"/>
    <property type="match status" value="1"/>
</dbReference>
<feature type="compositionally biased region" description="Low complexity" evidence="24">
    <location>
        <begin position="1663"/>
        <end position="1679"/>
    </location>
</feature>
<dbReference type="EMBL" id="VWZA01000740">
    <property type="protein sequence ID" value="NXF48414.1"/>
    <property type="molecule type" value="Genomic_DNA"/>
</dbReference>
<keyword evidence="12" id="KW-0863">Zinc-finger</keyword>
<sequence length="1731" mass="196582">MSGEVRLKQLEQFILDGPTQTNGQCFSVETLLDILICLYDECNNSPLRREKNILEYLEWAKPFTSKVKQMRLHKEDFEILKVIGRGAFGEVAVVKLKNADKVFAMKILNKWEMLKRAETACFREERDVLVNGDNQWITTLHYAFQDENYLYLVMDYYVGGDLLTLLSKFEDRLPEDMARFYLAEMVIAIDSVHQLHYVHRDIKPDNILMDMNGHIRLADFGSCLKLMEDGTVQSSVAVGTPDYISPEILQAMEDGKGKYGPECDWWSLGVCMYEMLYGETPFYAESLVETYGKIMNHKERFQFPAQVTDVSESAKDLIRRLICSREHRLGQNGIEDFKNHPFFAGIDWDNIRNCEAPYIPEVSSPTDTSNFDVDDDCLKNSETMPPPSHTAFSGHHLPFVGFTYTSSCVLSDRSCLRLTAGPPSMDLDASIQRTLEDSLATEAYERRIRRLEQEKLELSRKLQESTQTVQALQYSTVDGPITASKDLEIKSLKEEIEKLKKQVTDSGQLEQQLEEASTARRELDDASRQIKAFEKQVRTLKQEREDLNKELAESSDRLKSQAKELKDAHSQRKLAMQEFSEMNERLTDLHSQKQKLARQLRDKEEEMEVVMQKVESLRQELRRTERLKKELEIQAEAAAAEASKDRKLRERSEQYSKQLENEVEGLKQKQVGRSPGVSSIEHQQEITKLKADLEKKSVFYEEELSKREIMHANEIKSLKKELRDAESQQLALKKEIMILKDKLEKTRRENQSEREEFETEFKQKYEREKILLTEENKKLSNELDKLTTMFERLSMNNRQLEEEMRDLADKKESVAHWEAQITEIIQWVSDEKDARGYLQALASKMTEELEALRNSSLGARATDMPWKMRRFAKLDMSARLELQSALDAEIRAKQAIQDELNKVKASCISTECKLQESEKKNMELLTDIERLKKETEELRSEKGVKHQDSQNSFLAFLNAPTSALDQFERSPSCIPANKGRRVTDHPPRSIHTPTMRTAYIGSGLSAPKPKAHQFVVKSFNTPTKCNQCTSLMVGLIRQGCTCEVCGFSCHVTCADKAPAVCPIPPEQTKGPLGIDPQKGIGTAYEGHVRVPKPAGVKKGWQRALAVICDFKLFLYDVAEGKASQPSVVVSQVIDMRDEEFSVSSVLASDVIHANRKDIPCIFRVTASQLSASSNKCSILILADGENEKSKWVGVLNELHRILKKNKLKDRSVYVPKEAYDSTLPLIKTTQSAAIIDHERIALGNEEGLFVVHVTKDEIIRVGDNKKVHQIELIPNEQLIAVISGRNRHVRLFPMAALDGRETEFYKLAETKGCQSIVSGHVRHGALTCLCVAMKRQVLCYELNQSKTRHKKIKEIQVQGNVQWMSVFSDRLCVGYQSGFLKYPLHGEGSPYSLLHPDDHTLSFISQQPTDAICAVEISNKEYLLCFSSVGVYVDCQGRRSRQQELMWPAIPSSSCYNAPYLSVYSENAIDIFDLNSMEWIQTIPLKKVRPLNTEGSLNLLGLETVRLIYFKNKMAEGDELVVPETSDNSRKQMVRNINNKRRYSFRVPEEERMQQRRSMLRDPEMRNKLISNPTNFNHIAHMGPGDGIQILKDLPMNLRPQESRTVFSGSVSIPSITKSRTEPGRSMSASSGLAARSSAQNGSALRREFSGGSYGAKRQPMASPSDGSLSSGGLDQGSDAPTRDYEREDSDSPRHSTASNSSNLSSPPSPVSPHKTKSLSLESSDHVSWDS</sequence>
<dbReference type="PROSITE" id="PS50219">
    <property type="entry name" value="CNH"/>
    <property type="match status" value="1"/>
</dbReference>
<feature type="domain" description="Phorbol-ester/DAG-type" evidence="27">
    <location>
        <begin position="1011"/>
        <end position="1061"/>
    </location>
</feature>
<gene>
    <name evidence="31" type="primary">Cdc42bpa</name>
    <name evidence="31" type="ORF">OCEOCE_R09832</name>
</gene>
<dbReference type="PANTHER" id="PTHR22988:SF31">
    <property type="entry name" value="SERINE_THREONINE-PROTEIN KINASE MRCK ALPHA"/>
    <property type="match status" value="1"/>
</dbReference>
<dbReference type="Gene3D" id="1.20.5.340">
    <property type="match status" value="1"/>
</dbReference>
<dbReference type="GO" id="GO:0042641">
    <property type="term" value="C:actomyosin"/>
    <property type="evidence" value="ECO:0007669"/>
    <property type="project" value="TreeGrafter"/>
</dbReference>
<evidence type="ECO:0000313" key="32">
    <source>
        <dbReference type="Proteomes" id="UP000569728"/>
    </source>
</evidence>
<evidence type="ECO:0000259" key="25">
    <source>
        <dbReference type="PROSITE" id="PS50003"/>
    </source>
</evidence>
<organism evidence="31 32">
    <name type="scientific">Oceanites oceanicus</name>
    <name type="common">Wilson's storm petrel</name>
    <name type="synonym">Procellaria oceanica</name>
    <dbReference type="NCBI Taxonomy" id="79653"/>
    <lineage>
        <taxon>Eukaryota</taxon>
        <taxon>Metazoa</taxon>
        <taxon>Chordata</taxon>
        <taxon>Craniata</taxon>
        <taxon>Vertebrata</taxon>
        <taxon>Euteleostomi</taxon>
        <taxon>Archelosauria</taxon>
        <taxon>Archosauria</taxon>
        <taxon>Dinosauria</taxon>
        <taxon>Saurischia</taxon>
        <taxon>Theropoda</taxon>
        <taxon>Coelurosauria</taxon>
        <taxon>Aves</taxon>
        <taxon>Neognathae</taxon>
        <taxon>Neoaves</taxon>
        <taxon>Aequornithes</taxon>
        <taxon>Procellariiformes</taxon>
        <taxon>Hydrobatidae</taxon>
        <taxon>Oceanites</taxon>
    </lineage>
</organism>
<feature type="region of interest" description="Disordered" evidence="24">
    <location>
        <begin position="1603"/>
        <end position="1731"/>
    </location>
</feature>
<dbReference type="GO" id="GO:0008270">
    <property type="term" value="F:zinc ion binding"/>
    <property type="evidence" value="ECO:0007669"/>
    <property type="project" value="UniProtKB-KW"/>
</dbReference>
<keyword evidence="8" id="KW-0597">Phosphoprotein</keyword>
<evidence type="ECO:0000256" key="16">
    <source>
        <dbReference type="ARBA" id="ARBA00023054"/>
    </source>
</evidence>
<evidence type="ECO:0000256" key="20">
    <source>
        <dbReference type="ARBA" id="ARBA00073692"/>
    </source>
</evidence>
<dbReference type="Pfam" id="PF15796">
    <property type="entry name" value="KELK"/>
    <property type="match status" value="1"/>
</dbReference>
<keyword evidence="9" id="KW-0808">Transferase</keyword>
<dbReference type="InterPro" id="IPR057529">
    <property type="entry name" value="MRCK/ROCK_PH"/>
</dbReference>
<dbReference type="Gene3D" id="3.30.200.20">
    <property type="entry name" value="Phosphorylase Kinase, domain 1"/>
    <property type="match status" value="1"/>
</dbReference>
<evidence type="ECO:0000256" key="8">
    <source>
        <dbReference type="ARBA" id="ARBA00022553"/>
    </source>
</evidence>
<dbReference type="CDD" id="cd20864">
    <property type="entry name" value="C1_MRCKalpha"/>
    <property type="match status" value="1"/>
</dbReference>
<keyword evidence="7" id="KW-0723">Serine/threonine-protein kinase</keyword>
<evidence type="ECO:0000259" key="30">
    <source>
        <dbReference type="PROSITE" id="PS51285"/>
    </source>
</evidence>
<evidence type="ECO:0000256" key="22">
    <source>
        <dbReference type="PROSITE-ProRule" id="PRU10141"/>
    </source>
</evidence>
<dbReference type="GO" id="GO:0005737">
    <property type="term" value="C:cytoplasm"/>
    <property type="evidence" value="ECO:0007669"/>
    <property type="project" value="UniProtKB-SubCell"/>
</dbReference>
<dbReference type="PROSITE" id="PS50003">
    <property type="entry name" value="PH_DOMAIN"/>
    <property type="match status" value="1"/>
</dbReference>
<dbReference type="GO" id="GO:0030027">
    <property type="term" value="C:lamellipodium"/>
    <property type="evidence" value="ECO:0007669"/>
    <property type="project" value="UniProtKB-SubCell"/>
</dbReference>
<feature type="domain" description="CRIB" evidence="28">
    <location>
        <begin position="1570"/>
        <end position="1583"/>
    </location>
</feature>
<dbReference type="Gene3D" id="2.30.29.30">
    <property type="entry name" value="Pleckstrin-homology domain (PH domain)/Phosphotyrosine-binding domain (PTB)"/>
    <property type="match status" value="1"/>
</dbReference>
<evidence type="ECO:0000259" key="26">
    <source>
        <dbReference type="PROSITE" id="PS50011"/>
    </source>
</evidence>
<comment type="catalytic activity">
    <reaction evidence="18">
        <text>L-threonyl-[protein] + ATP = O-phospho-L-threonyl-[protein] + ADP + H(+)</text>
        <dbReference type="Rhea" id="RHEA:46608"/>
        <dbReference type="Rhea" id="RHEA-COMP:11060"/>
        <dbReference type="Rhea" id="RHEA-COMP:11605"/>
        <dbReference type="ChEBI" id="CHEBI:15378"/>
        <dbReference type="ChEBI" id="CHEBI:30013"/>
        <dbReference type="ChEBI" id="CHEBI:30616"/>
        <dbReference type="ChEBI" id="CHEBI:61977"/>
        <dbReference type="ChEBI" id="CHEBI:456216"/>
        <dbReference type="EC" id="2.7.11.1"/>
    </reaction>
</comment>
<evidence type="ECO:0000259" key="28">
    <source>
        <dbReference type="PROSITE" id="PS50108"/>
    </source>
</evidence>
<dbReference type="PROSITE" id="PS00479">
    <property type="entry name" value="ZF_DAG_PE_1"/>
    <property type="match status" value="1"/>
</dbReference>
<evidence type="ECO:0000256" key="14">
    <source>
        <dbReference type="ARBA" id="ARBA00022833"/>
    </source>
</evidence>
<comment type="similarity">
    <text evidence="4">Belongs to the protein kinase superfamily. AGC Ser/Thr protein kinase family. DMPK subfamily.</text>
</comment>
<dbReference type="Gene3D" id="3.30.60.20">
    <property type="match status" value="1"/>
</dbReference>
<evidence type="ECO:0000256" key="11">
    <source>
        <dbReference type="ARBA" id="ARBA00022741"/>
    </source>
</evidence>
<keyword evidence="17" id="KW-0966">Cell projection</keyword>
<keyword evidence="15 22" id="KW-0067">ATP-binding</keyword>
<evidence type="ECO:0000256" key="3">
    <source>
        <dbReference type="ARBA" id="ARBA00004510"/>
    </source>
</evidence>
<feature type="binding site" evidence="22">
    <location>
        <position position="106"/>
    </location>
    <ligand>
        <name>ATP</name>
        <dbReference type="ChEBI" id="CHEBI:30616"/>
    </ligand>
</feature>
<comment type="catalytic activity">
    <reaction evidence="19">
        <text>L-seryl-[protein] + ATP = O-phospho-L-seryl-[protein] + ADP + H(+)</text>
        <dbReference type="Rhea" id="RHEA:17989"/>
        <dbReference type="Rhea" id="RHEA-COMP:9863"/>
        <dbReference type="Rhea" id="RHEA-COMP:11604"/>
        <dbReference type="ChEBI" id="CHEBI:15378"/>
        <dbReference type="ChEBI" id="CHEBI:29999"/>
        <dbReference type="ChEBI" id="CHEBI:30616"/>
        <dbReference type="ChEBI" id="CHEBI:83421"/>
        <dbReference type="ChEBI" id="CHEBI:456216"/>
        <dbReference type="EC" id="2.7.11.1"/>
    </reaction>
</comment>
<feature type="non-terminal residue" evidence="31">
    <location>
        <position position="1"/>
    </location>
</feature>
<dbReference type="InterPro" id="IPR014930">
    <property type="entry name" value="Myotonic_dystrophy_kinase_coil"/>
</dbReference>
<dbReference type="InterPro" id="IPR000719">
    <property type="entry name" value="Prot_kinase_dom"/>
</dbReference>
<evidence type="ECO:0000256" key="19">
    <source>
        <dbReference type="ARBA" id="ARBA00048679"/>
    </source>
</evidence>
<comment type="subcellular location">
    <subcellularLocation>
        <location evidence="3">Cell projection</location>
        <location evidence="3">Lamellipodium</location>
    </subcellularLocation>
    <subcellularLocation>
        <location evidence="2">Cytoplasm</location>
    </subcellularLocation>
</comment>
<dbReference type="GO" id="GO:0031032">
    <property type="term" value="P:actomyosin structure organization"/>
    <property type="evidence" value="ECO:0007669"/>
    <property type="project" value="TreeGrafter"/>
</dbReference>
<dbReference type="EC" id="2.7.11.1" evidence="5"/>
<dbReference type="InterPro" id="IPR017892">
    <property type="entry name" value="Pkinase_C"/>
</dbReference>
<proteinExistence type="inferred from homology"/>
<feature type="domain" description="Protein kinase" evidence="26">
    <location>
        <begin position="77"/>
        <end position="343"/>
    </location>
</feature>
<dbReference type="InterPro" id="IPR001849">
    <property type="entry name" value="PH_domain"/>
</dbReference>
<dbReference type="InterPro" id="IPR046349">
    <property type="entry name" value="C1-like_sf"/>
</dbReference>
<feature type="compositionally biased region" description="Basic and acidic residues" evidence="24">
    <location>
        <begin position="1681"/>
        <end position="1694"/>
    </location>
</feature>
<dbReference type="InterPro" id="IPR001180">
    <property type="entry name" value="CNH_dom"/>
</dbReference>
<dbReference type="CDD" id="cd05623">
    <property type="entry name" value="STKc_MRCK_alpha"/>
    <property type="match status" value="1"/>
</dbReference>
<evidence type="ECO:0000256" key="24">
    <source>
        <dbReference type="SAM" id="MobiDB-lite"/>
    </source>
</evidence>
<dbReference type="SMART" id="SM00285">
    <property type="entry name" value="PBD"/>
    <property type="match status" value="1"/>
</dbReference>
<dbReference type="OrthoDB" id="10047816at2759"/>
<dbReference type="SMART" id="SM00109">
    <property type="entry name" value="C1"/>
    <property type="match status" value="1"/>
</dbReference>
<protein>
    <recommendedName>
        <fullName evidence="20">Serine/threonine-protein kinase MRCK alpha</fullName>
        <ecNumber evidence="5">2.7.11.1</ecNumber>
    </recommendedName>
    <alternativeName>
        <fullName evidence="21">CDC42-binding protein kinase alpha</fullName>
    </alternativeName>
</protein>
<dbReference type="SMART" id="SM00233">
    <property type="entry name" value="PH"/>
    <property type="match status" value="1"/>
</dbReference>
<evidence type="ECO:0000256" key="9">
    <source>
        <dbReference type="ARBA" id="ARBA00022679"/>
    </source>
</evidence>
<evidence type="ECO:0000259" key="29">
    <source>
        <dbReference type="PROSITE" id="PS50219"/>
    </source>
</evidence>
<dbReference type="CDD" id="cd00132">
    <property type="entry name" value="CRIB"/>
    <property type="match status" value="1"/>
</dbReference>
<keyword evidence="16 23" id="KW-0175">Coiled coil</keyword>
<dbReference type="Pfam" id="PF08826">
    <property type="entry name" value="DMPK_coil"/>
    <property type="match status" value="1"/>
</dbReference>
<feature type="compositionally biased region" description="Polar residues" evidence="24">
    <location>
        <begin position="1603"/>
        <end position="1618"/>
    </location>
</feature>
<evidence type="ECO:0000256" key="5">
    <source>
        <dbReference type="ARBA" id="ARBA00012513"/>
    </source>
</evidence>
<accession>A0A7K8U3Q8</accession>
<evidence type="ECO:0000256" key="21">
    <source>
        <dbReference type="ARBA" id="ARBA00076683"/>
    </source>
</evidence>
<evidence type="ECO:0000256" key="12">
    <source>
        <dbReference type="ARBA" id="ARBA00022771"/>
    </source>
</evidence>
<dbReference type="GO" id="GO:0004674">
    <property type="term" value="F:protein serine/threonine kinase activity"/>
    <property type="evidence" value="ECO:0007669"/>
    <property type="project" value="UniProtKB-KW"/>
</dbReference>
<dbReference type="InterPro" id="IPR000961">
    <property type="entry name" value="AGC-kinase_C"/>
</dbReference>
<reference evidence="31 32" key="1">
    <citation type="submission" date="2019-09" db="EMBL/GenBank/DDBJ databases">
        <title>Bird 10,000 Genomes (B10K) Project - Family phase.</title>
        <authorList>
            <person name="Zhang G."/>
        </authorList>
    </citation>
    <scope>NUCLEOTIDE SEQUENCE [LARGE SCALE GENOMIC DNA]</scope>
    <source>
        <strain evidence="31">B10K-CU-031-11</strain>
        <tissue evidence="31">Muscle</tissue>
    </source>
</reference>
<dbReference type="GO" id="GO:0005524">
    <property type="term" value="F:ATP binding"/>
    <property type="evidence" value="ECO:0007669"/>
    <property type="project" value="UniProtKB-UniRule"/>
</dbReference>
<dbReference type="InterPro" id="IPR026611">
    <property type="entry name" value="MRCK_alpha_cat"/>
</dbReference>
<feature type="coiled-coil region" evidence="23">
    <location>
        <begin position="914"/>
        <end position="941"/>
    </location>
</feature>
<dbReference type="PANTHER" id="PTHR22988">
    <property type="entry name" value="MYOTONIC DYSTROPHY S/T KINASE-RELATED"/>
    <property type="match status" value="1"/>
</dbReference>
<dbReference type="FunFam" id="3.30.200.20:FF:001055">
    <property type="entry name" value="Serine/threonine-protein kinase MRCK beta"/>
    <property type="match status" value="1"/>
</dbReference>
<dbReference type="InterPro" id="IPR011993">
    <property type="entry name" value="PH-like_dom_sf"/>
</dbReference>
<dbReference type="InterPro" id="IPR011009">
    <property type="entry name" value="Kinase-like_dom_sf"/>
</dbReference>
<dbReference type="FunFam" id="1.20.5.340:FF:000010">
    <property type="entry name" value="Non-specific serine/threonine protein kinase"/>
    <property type="match status" value="1"/>
</dbReference>
<dbReference type="Proteomes" id="UP000569728">
    <property type="component" value="Unassembled WGS sequence"/>
</dbReference>